<dbReference type="Proteomes" id="UP000192074">
    <property type="component" value="Unassembled WGS sequence"/>
</dbReference>
<proteinExistence type="predicted"/>
<comment type="caution">
    <text evidence="2">The sequence shown here is derived from an EMBL/GenBank/DDBJ whole genome shotgun (WGS) entry which is preliminary data.</text>
</comment>
<feature type="compositionally biased region" description="Basic residues" evidence="1">
    <location>
        <begin position="1"/>
        <end position="10"/>
    </location>
</feature>
<dbReference type="AlphaFoldDB" id="A0A822UUS4"/>
<evidence type="ECO:0000313" key="2">
    <source>
        <dbReference type="EMBL" id="CVI15128.1"/>
    </source>
</evidence>
<evidence type="ECO:0000313" key="3">
    <source>
        <dbReference type="Proteomes" id="UP000192074"/>
    </source>
</evidence>
<feature type="region of interest" description="Disordered" evidence="1">
    <location>
        <begin position="1"/>
        <end position="32"/>
    </location>
</feature>
<feature type="region of interest" description="Disordered" evidence="1">
    <location>
        <begin position="119"/>
        <end position="138"/>
    </location>
</feature>
<evidence type="ECO:0000256" key="1">
    <source>
        <dbReference type="SAM" id="MobiDB-lite"/>
    </source>
</evidence>
<sequence length="422" mass="46102">MSPGARRHGRQGFGRGRFLPPARASPSVSPSRWRSWSCLKRGARRTCACYGTSSRPAVGQHHAVIASVRSGKLVIGTMSVNLQNTAIAIQMPGDPIASTAIFEAIGDHRRATATEGSVIAGISPKPGRPGRSGSGRECGQRRLVSEDTLSLLDLGEDVVGQDIKFKAELTHPLSHQLPVKLDLVAGMDCLLPIERKAIGILRDGDLREKRFRRNARLDNVRGCGGLNDAVFIFEGILRSACDDDAELRRHDVKSLRDVFSDQHLLFADVFGQVIRLDHHFDPLKMRSKALARSRRTLFGMGGTLVHLGSDRRDAGLDFLEDKGLLLIIDAWRAEFFRSPAKAGTIEGFQDLGQSFDAFISIGVSGFQVCDLALKSIGARCLLGHGKDHSFQGLYIIRELQIGRRHDVYQSIFCSGFPALSGG</sequence>
<protein>
    <submittedName>
        <fullName evidence="2">Uncharacterized protein</fullName>
    </submittedName>
</protein>
<reference evidence="2 3" key="1">
    <citation type="submission" date="2016-01" db="EMBL/GenBank/DDBJ databases">
        <authorList>
            <person name="Regsiter A."/>
            <person name="william w."/>
        </authorList>
    </citation>
    <scope>NUCLEOTIDE SEQUENCE [LARGE SCALE GENOMIC DNA]</scope>
    <source>
        <strain evidence="2 3">B6</strain>
    </source>
</reference>
<feature type="compositionally biased region" description="Low complexity" evidence="1">
    <location>
        <begin position="16"/>
        <end position="32"/>
    </location>
</feature>
<dbReference type="EMBL" id="FCNL01000010">
    <property type="protein sequence ID" value="CVI15128.1"/>
    <property type="molecule type" value="Genomic_DNA"/>
</dbReference>
<accession>A0A822UUS4</accession>
<feature type="compositionally biased region" description="Low complexity" evidence="1">
    <location>
        <begin position="121"/>
        <end position="131"/>
    </location>
</feature>
<gene>
    <name evidence="2" type="ORF">AGR4A_Cc180021</name>
</gene>
<name>A0A822UUS4_AGRTU</name>
<organism evidence="2 3">
    <name type="scientific">Agrobacterium tumefaciens str. B6</name>
    <dbReference type="NCBI Taxonomy" id="1183423"/>
    <lineage>
        <taxon>Bacteria</taxon>
        <taxon>Pseudomonadati</taxon>
        <taxon>Pseudomonadota</taxon>
        <taxon>Alphaproteobacteria</taxon>
        <taxon>Hyphomicrobiales</taxon>
        <taxon>Rhizobiaceae</taxon>
        <taxon>Rhizobium/Agrobacterium group</taxon>
        <taxon>Agrobacterium</taxon>
        <taxon>Agrobacterium tumefaciens complex</taxon>
    </lineage>
</organism>